<feature type="compositionally biased region" description="Basic and acidic residues" evidence="1">
    <location>
        <begin position="1"/>
        <end position="13"/>
    </location>
</feature>
<sequence length="502" mass="58491">MQKLEDAYEESSRRLKKPKLVSLPTDSPTSPNLGHTESSTAISHPFFQRKKGVGNSSLEKAFNNQCHEQLDSLIARTFYSAGLPFHFSKNLYWIEMIKFVTNNNLVGYIPPGSIVEAKYPHIFWSPYVVHTLNLALRNICAPKNSLQNEVPYNEFNWIAQVSDEATFIRIFITNHCMRLAIFNSYSPLKLLVVAETRFASIIIMLKRLFQVKQHLRNMVISEEWMSYREDDVGIAQTVRDYVLNDLWWDKVAYILRFTGPIYEMLRVADTDAPVLHKVYEMWDSTIENVKKEIYRHEGKEDYEESLFYDVVHNILIERWTKNCTPLHCLGHSLNSKYYTNQWIEEVRGRVAPHKDAEISAERNKCPKRLFPDLDNRKNVTMEFGLFSGIRAYDDDNMDDRWIFDPMLWWSNYKSSLPMLQTLALKLLGQPCSSSCAERNWRGGKSTLKETLKKWDIGGDTWDEPFGGPRLLEIAYLTLDELEMETSLVENDDYVDDDDVVVL</sequence>
<dbReference type="GO" id="GO:0046983">
    <property type="term" value="F:protein dimerization activity"/>
    <property type="evidence" value="ECO:0007669"/>
    <property type="project" value="InterPro"/>
</dbReference>
<dbReference type="InterPro" id="IPR012337">
    <property type="entry name" value="RNaseH-like_sf"/>
</dbReference>
<evidence type="ECO:0000259" key="2">
    <source>
        <dbReference type="Pfam" id="PF05699"/>
    </source>
</evidence>
<reference evidence="3 4" key="1">
    <citation type="journal article" date="2023" name="G3 (Bethesda)">
        <title>A haplotype-resolved chromosome-scale genome for Quercus rubra L. provides insights into the genetics of adaptive traits for red oak species.</title>
        <authorList>
            <person name="Kapoor B."/>
            <person name="Jenkins J."/>
            <person name="Schmutz J."/>
            <person name="Zhebentyayeva T."/>
            <person name="Kuelheim C."/>
            <person name="Coggeshall M."/>
            <person name="Heim C."/>
            <person name="Lasky J.R."/>
            <person name="Leites L."/>
            <person name="Islam-Faridi N."/>
            <person name="Romero-Severson J."/>
            <person name="DeLeo V.L."/>
            <person name="Lucas S.M."/>
            <person name="Lazic D."/>
            <person name="Gailing O."/>
            <person name="Carlson J."/>
            <person name="Staton M."/>
        </authorList>
    </citation>
    <scope>NUCLEOTIDE SEQUENCE [LARGE SCALE GENOMIC DNA]</scope>
    <source>
        <strain evidence="3">Pseudo-F2</strain>
    </source>
</reference>
<dbReference type="PANTHER" id="PTHR32166">
    <property type="entry name" value="OSJNBA0013A04.12 PROTEIN"/>
    <property type="match status" value="1"/>
</dbReference>
<evidence type="ECO:0000256" key="1">
    <source>
        <dbReference type="SAM" id="MobiDB-lite"/>
    </source>
</evidence>
<protein>
    <recommendedName>
        <fullName evidence="2">HAT C-terminal dimerisation domain-containing protein</fullName>
    </recommendedName>
</protein>
<dbReference type="Pfam" id="PF05699">
    <property type="entry name" value="Dimer_Tnp_hAT"/>
    <property type="match status" value="1"/>
</dbReference>
<evidence type="ECO:0000313" key="4">
    <source>
        <dbReference type="Proteomes" id="UP001324115"/>
    </source>
</evidence>
<proteinExistence type="predicted"/>
<accession>A0AAN7F956</accession>
<comment type="caution">
    <text evidence="3">The sequence shown here is derived from an EMBL/GenBank/DDBJ whole genome shotgun (WGS) entry which is preliminary data.</text>
</comment>
<dbReference type="InterPro" id="IPR008906">
    <property type="entry name" value="HATC_C_dom"/>
</dbReference>
<keyword evidence="4" id="KW-1185">Reference proteome</keyword>
<dbReference type="EMBL" id="JAXUIC010000006">
    <property type="protein sequence ID" value="KAK4586021.1"/>
    <property type="molecule type" value="Genomic_DNA"/>
</dbReference>
<feature type="domain" description="HAT C-terminal dimerisation" evidence="2">
    <location>
        <begin position="394"/>
        <end position="447"/>
    </location>
</feature>
<dbReference type="PANTHER" id="PTHR32166:SF81">
    <property type="entry name" value="OS06G0658400 PROTEIN"/>
    <property type="match status" value="1"/>
</dbReference>
<dbReference type="Proteomes" id="UP001324115">
    <property type="component" value="Unassembled WGS sequence"/>
</dbReference>
<gene>
    <name evidence="3" type="ORF">RGQ29_023269</name>
</gene>
<dbReference type="AlphaFoldDB" id="A0AAN7F956"/>
<name>A0AAN7F956_QUERU</name>
<evidence type="ECO:0000313" key="3">
    <source>
        <dbReference type="EMBL" id="KAK4586021.1"/>
    </source>
</evidence>
<feature type="compositionally biased region" description="Polar residues" evidence="1">
    <location>
        <begin position="24"/>
        <end position="39"/>
    </location>
</feature>
<organism evidence="3 4">
    <name type="scientific">Quercus rubra</name>
    <name type="common">Northern red oak</name>
    <name type="synonym">Quercus borealis</name>
    <dbReference type="NCBI Taxonomy" id="3512"/>
    <lineage>
        <taxon>Eukaryota</taxon>
        <taxon>Viridiplantae</taxon>
        <taxon>Streptophyta</taxon>
        <taxon>Embryophyta</taxon>
        <taxon>Tracheophyta</taxon>
        <taxon>Spermatophyta</taxon>
        <taxon>Magnoliopsida</taxon>
        <taxon>eudicotyledons</taxon>
        <taxon>Gunneridae</taxon>
        <taxon>Pentapetalae</taxon>
        <taxon>rosids</taxon>
        <taxon>fabids</taxon>
        <taxon>Fagales</taxon>
        <taxon>Fagaceae</taxon>
        <taxon>Quercus</taxon>
    </lineage>
</organism>
<feature type="region of interest" description="Disordered" evidence="1">
    <location>
        <begin position="1"/>
        <end position="39"/>
    </location>
</feature>
<dbReference type="SUPFAM" id="SSF53098">
    <property type="entry name" value="Ribonuclease H-like"/>
    <property type="match status" value="1"/>
</dbReference>